<reference evidence="2" key="1">
    <citation type="journal article" date="2019" name="bioRxiv">
        <title>The Genome of the Zebra Mussel, Dreissena polymorpha: A Resource for Invasive Species Research.</title>
        <authorList>
            <person name="McCartney M.A."/>
            <person name="Auch B."/>
            <person name="Kono T."/>
            <person name="Mallez S."/>
            <person name="Zhang Y."/>
            <person name="Obille A."/>
            <person name="Becker A."/>
            <person name="Abrahante J.E."/>
            <person name="Garbe J."/>
            <person name="Badalamenti J.P."/>
            <person name="Herman A."/>
            <person name="Mangelson H."/>
            <person name="Liachko I."/>
            <person name="Sullivan S."/>
            <person name="Sone E.D."/>
            <person name="Koren S."/>
            <person name="Silverstein K.A.T."/>
            <person name="Beckman K.B."/>
            <person name="Gohl D.M."/>
        </authorList>
    </citation>
    <scope>NUCLEOTIDE SEQUENCE</scope>
    <source>
        <strain evidence="2">Duluth1</strain>
        <tissue evidence="2">Whole animal</tissue>
    </source>
</reference>
<proteinExistence type="predicted"/>
<name>A0A9D3YWI3_DREPO</name>
<dbReference type="PANTHER" id="PTHR46312">
    <property type="entry name" value="NACHT DOMAIN-CONTAINING PROTEIN"/>
    <property type="match status" value="1"/>
</dbReference>
<dbReference type="InterPro" id="IPR027417">
    <property type="entry name" value="P-loop_NTPase"/>
</dbReference>
<dbReference type="PANTHER" id="PTHR46312:SF2">
    <property type="entry name" value="NUCLEOTIDE-BINDING OLIGOMERIZATION DOMAIN-CONTAINING PROTEIN 2-LIKE"/>
    <property type="match status" value="1"/>
</dbReference>
<comment type="caution">
    <text evidence="2">The sequence shown here is derived from an EMBL/GenBank/DDBJ whole genome shotgun (WGS) entry which is preliminary data.</text>
</comment>
<protein>
    <recommendedName>
        <fullName evidence="1">NACHT domain-containing protein</fullName>
    </recommendedName>
</protein>
<gene>
    <name evidence="2" type="ORF">DPMN_067853</name>
</gene>
<dbReference type="InterPro" id="IPR007111">
    <property type="entry name" value="NACHT_NTPase"/>
</dbReference>
<dbReference type="SUPFAM" id="SSF52540">
    <property type="entry name" value="P-loop containing nucleoside triphosphate hydrolases"/>
    <property type="match status" value="1"/>
</dbReference>
<evidence type="ECO:0000313" key="3">
    <source>
        <dbReference type="Proteomes" id="UP000828390"/>
    </source>
</evidence>
<evidence type="ECO:0000313" key="2">
    <source>
        <dbReference type="EMBL" id="KAH3708403.1"/>
    </source>
</evidence>
<organism evidence="2 3">
    <name type="scientific">Dreissena polymorpha</name>
    <name type="common">Zebra mussel</name>
    <name type="synonym">Mytilus polymorpha</name>
    <dbReference type="NCBI Taxonomy" id="45954"/>
    <lineage>
        <taxon>Eukaryota</taxon>
        <taxon>Metazoa</taxon>
        <taxon>Spiralia</taxon>
        <taxon>Lophotrochozoa</taxon>
        <taxon>Mollusca</taxon>
        <taxon>Bivalvia</taxon>
        <taxon>Autobranchia</taxon>
        <taxon>Heteroconchia</taxon>
        <taxon>Euheterodonta</taxon>
        <taxon>Imparidentia</taxon>
        <taxon>Neoheterodontei</taxon>
        <taxon>Myida</taxon>
        <taxon>Dreissenoidea</taxon>
        <taxon>Dreissenidae</taxon>
        <taxon>Dreissena</taxon>
    </lineage>
</organism>
<feature type="domain" description="NACHT" evidence="1">
    <location>
        <begin position="62"/>
        <end position="170"/>
    </location>
</feature>
<dbReference type="Proteomes" id="UP000828390">
    <property type="component" value="Unassembled WGS sequence"/>
</dbReference>
<keyword evidence="3" id="KW-1185">Reference proteome</keyword>
<dbReference type="Pfam" id="PF05729">
    <property type="entry name" value="NACHT"/>
    <property type="match status" value="1"/>
</dbReference>
<sequence length="442" mass="51219">MKTKNTVSVSPLWEGRDKTIWDVFVQPKLSHLTIEKNGSRKKTDTVINQYKEIFYKDKKLNGRVFVQGEPGNGKSTFLTKLALDWCEAVYLHTPGHKATFTDVDTFHKFKFLFHLSLRDATCQQHEVIEMIKTQIIDMIYTGDKREEVFNLLQRIMEKETCIVTLDGLNEWTYQMKTYVLPFMANCHTHCLLLISTRPWRMADERIKDSEIDTLLEIEGITDPEELTKLIIISLQIGNDKTHDQFMKYVIEHQLMPFMTSPWLQTLLVSLWMNNKALSCSLTEINCILLDLLFKKANAREGYFIEGTSIPCLFNTRYIKPHVDIFNSLAAVAFKLTYASIKSLVFTKCDLSSYMFKEQIEFCLNAGVLTQRYRPGKASNDSQFSFVHETVQEFFAAFHIANSKEDILSRVLLENKYDVLELSQSVIYLCGLDCEKANKLIKH</sequence>
<accession>A0A9D3YWI3</accession>
<dbReference type="PROSITE" id="PS50837">
    <property type="entry name" value="NACHT"/>
    <property type="match status" value="1"/>
</dbReference>
<evidence type="ECO:0000259" key="1">
    <source>
        <dbReference type="PROSITE" id="PS50837"/>
    </source>
</evidence>
<dbReference type="EMBL" id="JAIWYP010000014">
    <property type="protein sequence ID" value="KAH3708403.1"/>
    <property type="molecule type" value="Genomic_DNA"/>
</dbReference>
<dbReference type="AlphaFoldDB" id="A0A9D3YWI3"/>
<dbReference type="Gene3D" id="3.40.50.300">
    <property type="entry name" value="P-loop containing nucleotide triphosphate hydrolases"/>
    <property type="match status" value="1"/>
</dbReference>
<reference evidence="2" key="2">
    <citation type="submission" date="2020-11" db="EMBL/GenBank/DDBJ databases">
        <authorList>
            <person name="McCartney M.A."/>
            <person name="Auch B."/>
            <person name="Kono T."/>
            <person name="Mallez S."/>
            <person name="Becker A."/>
            <person name="Gohl D.M."/>
            <person name="Silverstein K.A.T."/>
            <person name="Koren S."/>
            <person name="Bechman K.B."/>
            <person name="Herman A."/>
            <person name="Abrahante J.E."/>
            <person name="Garbe J."/>
        </authorList>
    </citation>
    <scope>NUCLEOTIDE SEQUENCE</scope>
    <source>
        <strain evidence="2">Duluth1</strain>
        <tissue evidence="2">Whole animal</tissue>
    </source>
</reference>